<dbReference type="Pfam" id="PF00096">
    <property type="entry name" value="zf-C2H2"/>
    <property type="match status" value="1"/>
</dbReference>
<feature type="region of interest" description="Disordered" evidence="11">
    <location>
        <begin position="434"/>
        <end position="634"/>
    </location>
</feature>
<organism evidence="13 14">
    <name type="scientific">Bugula neritina</name>
    <name type="common">Brown bryozoan</name>
    <name type="synonym">Sertularia neritina</name>
    <dbReference type="NCBI Taxonomy" id="10212"/>
    <lineage>
        <taxon>Eukaryota</taxon>
        <taxon>Metazoa</taxon>
        <taxon>Spiralia</taxon>
        <taxon>Lophotrochozoa</taxon>
        <taxon>Bryozoa</taxon>
        <taxon>Gymnolaemata</taxon>
        <taxon>Cheilostomatida</taxon>
        <taxon>Flustrina</taxon>
        <taxon>Buguloidea</taxon>
        <taxon>Bugulidae</taxon>
        <taxon>Bugula</taxon>
    </lineage>
</organism>
<keyword evidence="6" id="KW-0805">Transcription regulation</keyword>
<comment type="caution">
    <text evidence="13">The sequence shown here is derived from an EMBL/GenBank/DDBJ whole genome shotgun (WGS) entry which is preliminary data.</text>
</comment>
<feature type="compositionally biased region" description="Basic and acidic residues" evidence="11">
    <location>
        <begin position="548"/>
        <end position="563"/>
    </location>
</feature>
<dbReference type="GO" id="GO:0005634">
    <property type="term" value="C:nucleus"/>
    <property type="evidence" value="ECO:0007669"/>
    <property type="project" value="UniProtKB-SubCell"/>
</dbReference>
<evidence type="ECO:0000256" key="4">
    <source>
        <dbReference type="ARBA" id="ARBA00022771"/>
    </source>
</evidence>
<keyword evidence="9" id="KW-0539">Nucleus</keyword>
<protein>
    <recommendedName>
        <fullName evidence="12">C2H2-type domain-containing protein</fullName>
    </recommendedName>
</protein>
<dbReference type="SMART" id="SM00355">
    <property type="entry name" value="ZnF_C2H2"/>
    <property type="match status" value="4"/>
</dbReference>
<dbReference type="GO" id="GO:0003677">
    <property type="term" value="F:DNA binding"/>
    <property type="evidence" value="ECO:0007669"/>
    <property type="project" value="UniProtKB-KW"/>
</dbReference>
<dbReference type="PROSITE" id="PS00028">
    <property type="entry name" value="ZINC_FINGER_C2H2_1"/>
    <property type="match status" value="4"/>
</dbReference>
<reference evidence="13" key="1">
    <citation type="submission" date="2020-06" db="EMBL/GenBank/DDBJ databases">
        <title>Draft genome of Bugula neritina, a colonial animal packing powerful symbionts and potential medicines.</title>
        <authorList>
            <person name="Rayko M."/>
        </authorList>
    </citation>
    <scope>NUCLEOTIDE SEQUENCE [LARGE SCALE GENOMIC DNA]</scope>
    <source>
        <strain evidence="13">Kwan_BN1</strain>
    </source>
</reference>
<accession>A0A7J7J2U7</accession>
<name>A0A7J7J2U7_BUGNE</name>
<keyword evidence="7" id="KW-0238">DNA-binding</keyword>
<sequence length="634" mass="69485">MSLKLTLKNVIQPFICESCGADFKSALHLKYHRFRKHNHYRPFVCRLCHKAFRRINDLQQHRRKHIGDGRFYKCTVCDEYFQSRQLLEIHKGSHVQFEGHHECGYCSASFLNLAEAKLHVLLVHDDPSVLQQERPPRSCSDDSGMDTSDDVFCVKEGEGLKIKLKRKLSADEQATDDLNPGSHASDSGKGNSDMDEEDGLRNQILKMPTLVVHHNDRTITTTQHKHVHESNLLTKPKLELEKTSWGASKIQPRLDSSDFLSKTNFTSSLSSRLTGSLGSKLTPPRATFGSPAHPASFGFSMLNGTQSFLAAETKPPLFPPPPSAMGQFGNLNNKLFPSKPMLNSSAPGISFGKNSLNSSFTSNGLVNGSVFTAPPLFPKNTNITKFGQSPGFSSASQNAGLFGSAPKFGSTSSLGFGASKFGVTNPLAGMGSKFGSNSLTAPPRPRNGELSHEPVFGSREKVRMMLATKEKKTSSAFEQYAGSTSEQTSSNPFADAMRKAKNPSPRRRTDSELFEETSSSYYTESGESDDNSDVSGDLSGFTDEEVEDSKSMNELTEVKDLPEKFVPSALPTLPEENSIPEALGETPLQPWTSPVKVHKSPIKHPSPTKSTASPIPNHITDNLLESSASHDKYK</sequence>
<dbReference type="GO" id="GO:0008270">
    <property type="term" value="F:zinc ion binding"/>
    <property type="evidence" value="ECO:0007669"/>
    <property type="project" value="UniProtKB-KW"/>
</dbReference>
<feature type="domain" description="C2H2-type" evidence="12">
    <location>
        <begin position="72"/>
        <end position="94"/>
    </location>
</feature>
<dbReference type="PANTHER" id="PTHR24379:SF121">
    <property type="entry name" value="C2H2-TYPE DOMAIN-CONTAINING PROTEIN"/>
    <property type="match status" value="1"/>
</dbReference>
<evidence type="ECO:0000256" key="8">
    <source>
        <dbReference type="ARBA" id="ARBA00023163"/>
    </source>
</evidence>
<keyword evidence="8" id="KW-0804">Transcription</keyword>
<dbReference type="FunFam" id="3.30.160.60:FF:001228">
    <property type="entry name" value="Zinc finger protein 236"/>
    <property type="match status" value="1"/>
</dbReference>
<evidence type="ECO:0000256" key="9">
    <source>
        <dbReference type="ARBA" id="ARBA00023242"/>
    </source>
</evidence>
<feature type="compositionally biased region" description="Basic and acidic residues" evidence="11">
    <location>
        <begin position="446"/>
        <end position="473"/>
    </location>
</feature>
<dbReference type="PANTHER" id="PTHR24379">
    <property type="entry name" value="KRAB AND ZINC FINGER DOMAIN-CONTAINING"/>
    <property type="match status" value="1"/>
</dbReference>
<keyword evidence="4 10" id="KW-0863">Zinc-finger</keyword>
<proteinExistence type="predicted"/>
<evidence type="ECO:0000256" key="3">
    <source>
        <dbReference type="ARBA" id="ARBA00022737"/>
    </source>
</evidence>
<keyword evidence="3" id="KW-0677">Repeat</keyword>
<evidence type="ECO:0000256" key="6">
    <source>
        <dbReference type="ARBA" id="ARBA00023015"/>
    </source>
</evidence>
<dbReference type="EMBL" id="VXIV02003165">
    <property type="protein sequence ID" value="KAF6020520.1"/>
    <property type="molecule type" value="Genomic_DNA"/>
</dbReference>
<dbReference type="OrthoDB" id="6077919at2759"/>
<feature type="compositionally biased region" description="Polar residues" evidence="11">
    <location>
        <begin position="607"/>
        <end position="627"/>
    </location>
</feature>
<evidence type="ECO:0000313" key="13">
    <source>
        <dbReference type="EMBL" id="KAF6020520.1"/>
    </source>
</evidence>
<feature type="domain" description="C2H2-type" evidence="12">
    <location>
        <begin position="43"/>
        <end position="70"/>
    </location>
</feature>
<dbReference type="Pfam" id="PF13912">
    <property type="entry name" value="zf-C2H2_6"/>
    <property type="match status" value="1"/>
</dbReference>
<feature type="compositionally biased region" description="Polar residues" evidence="11">
    <location>
        <begin position="474"/>
        <end position="492"/>
    </location>
</feature>
<dbReference type="PROSITE" id="PS50157">
    <property type="entry name" value="ZINC_FINGER_C2H2_2"/>
    <property type="match status" value="3"/>
</dbReference>
<evidence type="ECO:0000256" key="5">
    <source>
        <dbReference type="ARBA" id="ARBA00022833"/>
    </source>
</evidence>
<evidence type="ECO:0000256" key="7">
    <source>
        <dbReference type="ARBA" id="ARBA00023125"/>
    </source>
</evidence>
<feature type="domain" description="C2H2-type" evidence="12">
    <location>
        <begin position="14"/>
        <end position="42"/>
    </location>
</feature>
<dbReference type="AlphaFoldDB" id="A0A7J7J2U7"/>
<dbReference type="SUPFAM" id="SSF57667">
    <property type="entry name" value="beta-beta-alpha zinc fingers"/>
    <property type="match status" value="2"/>
</dbReference>
<feature type="compositionally biased region" description="Low complexity" evidence="11">
    <location>
        <begin position="516"/>
        <end position="525"/>
    </location>
</feature>
<comment type="subcellular location">
    <subcellularLocation>
        <location evidence="1">Nucleus</location>
    </subcellularLocation>
</comment>
<evidence type="ECO:0000256" key="10">
    <source>
        <dbReference type="PROSITE-ProRule" id="PRU00042"/>
    </source>
</evidence>
<keyword evidence="2" id="KW-0479">Metal-binding</keyword>
<dbReference type="InterPro" id="IPR036236">
    <property type="entry name" value="Znf_C2H2_sf"/>
</dbReference>
<keyword evidence="14" id="KW-1185">Reference proteome</keyword>
<evidence type="ECO:0000313" key="14">
    <source>
        <dbReference type="Proteomes" id="UP000593567"/>
    </source>
</evidence>
<evidence type="ECO:0000259" key="12">
    <source>
        <dbReference type="PROSITE" id="PS50157"/>
    </source>
</evidence>
<evidence type="ECO:0000256" key="1">
    <source>
        <dbReference type="ARBA" id="ARBA00004123"/>
    </source>
</evidence>
<feature type="region of interest" description="Disordered" evidence="11">
    <location>
        <begin position="171"/>
        <end position="197"/>
    </location>
</feature>
<dbReference type="Gene3D" id="3.30.160.60">
    <property type="entry name" value="Classic Zinc Finger"/>
    <property type="match status" value="2"/>
</dbReference>
<evidence type="ECO:0000256" key="2">
    <source>
        <dbReference type="ARBA" id="ARBA00022723"/>
    </source>
</evidence>
<evidence type="ECO:0000256" key="11">
    <source>
        <dbReference type="SAM" id="MobiDB-lite"/>
    </source>
</evidence>
<dbReference type="Proteomes" id="UP000593567">
    <property type="component" value="Unassembled WGS sequence"/>
</dbReference>
<keyword evidence="5" id="KW-0862">Zinc</keyword>
<gene>
    <name evidence="13" type="ORF">EB796_021177</name>
</gene>
<dbReference type="InterPro" id="IPR013087">
    <property type="entry name" value="Znf_C2H2_type"/>
</dbReference>